<dbReference type="EMBL" id="FUIG01000026">
    <property type="protein sequence ID" value="SJM31454.1"/>
    <property type="molecule type" value="Genomic_DNA"/>
</dbReference>
<protein>
    <submittedName>
        <fullName evidence="1">Uncharacterized protein</fullName>
    </submittedName>
</protein>
<proteinExistence type="predicted"/>
<gene>
    <name evidence="1" type="ORF">BQ8482_20069</name>
</gene>
<dbReference type="AlphaFoldDB" id="A0A2P9AJZ6"/>
<keyword evidence="2" id="KW-1185">Reference proteome</keyword>
<reference evidence="2" key="1">
    <citation type="submission" date="2016-12" db="EMBL/GenBank/DDBJ databases">
        <authorList>
            <person name="Brunel B."/>
        </authorList>
    </citation>
    <scope>NUCLEOTIDE SEQUENCE [LARGE SCALE GENOMIC DNA]</scope>
</reference>
<organism evidence="1 2">
    <name type="scientific">Mesorhizobium delmotii</name>
    <dbReference type="NCBI Taxonomy" id="1631247"/>
    <lineage>
        <taxon>Bacteria</taxon>
        <taxon>Pseudomonadati</taxon>
        <taxon>Pseudomonadota</taxon>
        <taxon>Alphaproteobacteria</taxon>
        <taxon>Hyphomicrobiales</taxon>
        <taxon>Phyllobacteriaceae</taxon>
        <taxon>Mesorhizobium</taxon>
    </lineage>
</organism>
<sequence>MPMYVWWSSHPHPGVAGKNRPYHASRCESDRVASFRFAVAVMAELRIDLGRKFRR</sequence>
<evidence type="ECO:0000313" key="2">
    <source>
        <dbReference type="Proteomes" id="UP000245698"/>
    </source>
</evidence>
<accession>A0A2P9AJZ6</accession>
<dbReference type="Proteomes" id="UP000245698">
    <property type="component" value="Unassembled WGS sequence"/>
</dbReference>
<evidence type="ECO:0000313" key="1">
    <source>
        <dbReference type="EMBL" id="SJM31454.1"/>
    </source>
</evidence>
<name>A0A2P9AJZ6_9HYPH</name>